<sequence>MIAGLGPHGGFILAAYLASGLILCGLATLILLDRRAQRRALAALEEQGIGRRSERKTS</sequence>
<dbReference type="Pfam" id="PF04995">
    <property type="entry name" value="CcmD"/>
    <property type="match status" value="1"/>
</dbReference>
<evidence type="ECO:0000313" key="13">
    <source>
        <dbReference type="EMBL" id="MDU0342121.1"/>
    </source>
</evidence>
<comment type="similarity">
    <text evidence="3 12">Belongs to the CcmD/CycX/HelD family.</text>
</comment>
<keyword evidence="6 12" id="KW-1003">Cell membrane</keyword>
<keyword evidence="10 12" id="KW-1133">Transmembrane helix</keyword>
<organism evidence="13 14">
    <name type="scientific">Bosea rubneri</name>
    <dbReference type="NCBI Taxonomy" id="3075434"/>
    <lineage>
        <taxon>Bacteria</taxon>
        <taxon>Pseudomonadati</taxon>
        <taxon>Pseudomonadota</taxon>
        <taxon>Alphaproteobacteria</taxon>
        <taxon>Hyphomicrobiales</taxon>
        <taxon>Boseaceae</taxon>
        <taxon>Bosea</taxon>
    </lineage>
</organism>
<comment type="subcellular location">
    <subcellularLocation>
        <location evidence="2 12">Cell inner membrane</location>
        <topology evidence="2 12">Single-pass membrane protein</topology>
    </subcellularLocation>
</comment>
<proteinExistence type="inferred from homology"/>
<dbReference type="NCBIfam" id="TIGR03141">
    <property type="entry name" value="cytochro_ccmD"/>
    <property type="match status" value="1"/>
</dbReference>
<dbReference type="EMBL" id="JAWDID010000034">
    <property type="protein sequence ID" value="MDU0342121.1"/>
    <property type="molecule type" value="Genomic_DNA"/>
</dbReference>
<dbReference type="InterPro" id="IPR007078">
    <property type="entry name" value="Haem_export_protD_CcmD"/>
</dbReference>
<comment type="caution">
    <text evidence="13">The sequence shown here is derived from an EMBL/GenBank/DDBJ whole genome shotgun (WGS) entry which is preliminary data.</text>
</comment>
<evidence type="ECO:0000256" key="12">
    <source>
        <dbReference type="RuleBase" id="RU363101"/>
    </source>
</evidence>
<keyword evidence="7 12" id="KW-0997">Cell inner membrane</keyword>
<evidence type="ECO:0000256" key="9">
    <source>
        <dbReference type="ARBA" id="ARBA00022748"/>
    </source>
</evidence>
<evidence type="ECO:0000256" key="3">
    <source>
        <dbReference type="ARBA" id="ARBA00008741"/>
    </source>
</evidence>
<feature type="transmembrane region" description="Helical" evidence="12">
    <location>
        <begin position="12"/>
        <end position="32"/>
    </location>
</feature>
<dbReference type="Proteomes" id="UP001254257">
    <property type="component" value="Unassembled WGS sequence"/>
</dbReference>
<evidence type="ECO:0000256" key="2">
    <source>
        <dbReference type="ARBA" id="ARBA00004377"/>
    </source>
</evidence>
<comment type="function">
    <text evidence="1 12">Required for the export of heme to the periplasm for the biogenesis of c-type cytochromes.</text>
</comment>
<evidence type="ECO:0000256" key="4">
    <source>
        <dbReference type="ARBA" id="ARBA00016461"/>
    </source>
</evidence>
<keyword evidence="8 12" id="KW-0812">Transmembrane</keyword>
<evidence type="ECO:0000313" key="14">
    <source>
        <dbReference type="Proteomes" id="UP001254257"/>
    </source>
</evidence>
<keyword evidence="14" id="KW-1185">Reference proteome</keyword>
<keyword evidence="5 12" id="KW-0813">Transport</keyword>
<evidence type="ECO:0000256" key="7">
    <source>
        <dbReference type="ARBA" id="ARBA00022519"/>
    </source>
</evidence>
<accession>A0ABU3SBG9</accession>
<name>A0ABU3SBG9_9HYPH</name>
<evidence type="ECO:0000256" key="1">
    <source>
        <dbReference type="ARBA" id="ARBA00002442"/>
    </source>
</evidence>
<protein>
    <recommendedName>
        <fullName evidence="4 12">Heme exporter protein D</fullName>
    </recommendedName>
</protein>
<evidence type="ECO:0000256" key="6">
    <source>
        <dbReference type="ARBA" id="ARBA00022475"/>
    </source>
</evidence>
<gene>
    <name evidence="13" type="primary">ccmD</name>
    <name evidence="13" type="ORF">RKE40_19675</name>
</gene>
<keyword evidence="11 12" id="KW-0472">Membrane</keyword>
<reference evidence="13 14" key="1">
    <citation type="submission" date="2023-09" db="EMBL/GenBank/DDBJ databases">
        <title>Whole genome shotgun sequencing (WGS) of Bosea sp. ZW T0_25, isolated from stored onions (Allium cepa).</title>
        <authorList>
            <person name="Stoll D.A."/>
            <person name="Huch M."/>
        </authorList>
    </citation>
    <scope>NUCLEOTIDE SEQUENCE [LARGE SCALE GENOMIC DNA]</scope>
    <source>
        <strain evidence="13 14">ZW T0_25</strain>
    </source>
</reference>
<evidence type="ECO:0000256" key="8">
    <source>
        <dbReference type="ARBA" id="ARBA00022692"/>
    </source>
</evidence>
<evidence type="ECO:0000256" key="10">
    <source>
        <dbReference type="ARBA" id="ARBA00022989"/>
    </source>
</evidence>
<dbReference type="RefSeq" id="WP_316019916.1">
    <property type="nucleotide sequence ID" value="NZ_JAWDID010000034.1"/>
</dbReference>
<evidence type="ECO:0000256" key="11">
    <source>
        <dbReference type="ARBA" id="ARBA00023136"/>
    </source>
</evidence>
<evidence type="ECO:0000256" key="5">
    <source>
        <dbReference type="ARBA" id="ARBA00022448"/>
    </source>
</evidence>
<keyword evidence="9 12" id="KW-0201">Cytochrome c-type biogenesis</keyword>